<comment type="caution">
    <text evidence="2">The sequence shown here is derived from an EMBL/GenBank/DDBJ whole genome shotgun (WGS) entry which is preliminary data.</text>
</comment>
<dbReference type="AlphaFoldDB" id="A0A918C868"/>
<evidence type="ECO:0000313" key="3">
    <source>
        <dbReference type="Proteomes" id="UP000603865"/>
    </source>
</evidence>
<name>A0A918C868_9DEIO</name>
<feature type="compositionally biased region" description="Low complexity" evidence="1">
    <location>
        <begin position="15"/>
        <end position="26"/>
    </location>
</feature>
<dbReference type="EMBL" id="BMQL01000013">
    <property type="protein sequence ID" value="GGR11443.1"/>
    <property type="molecule type" value="Genomic_DNA"/>
</dbReference>
<accession>A0A918C868</accession>
<protein>
    <submittedName>
        <fullName evidence="2">Uncharacterized protein</fullName>
    </submittedName>
</protein>
<dbReference type="RefSeq" id="WP_189090877.1">
    <property type="nucleotide sequence ID" value="NZ_BMQL01000013.1"/>
</dbReference>
<keyword evidence="3" id="KW-1185">Reference proteome</keyword>
<gene>
    <name evidence="2" type="ORF">GCM10008957_25310</name>
</gene>
<sequence length="205" mass="22893">MPDQAKPAAARTSKSKGAQSGKKAPSTTKNKRSGGGSVRKAIPEKYDWSHWRRLYMRGDESVTLETLSRMEGAPALGTLKDRCADENWRDLRAELRERSTTKIMEIERDLQAEIKRHELKLGDALISVGAQGLAAIQGGKKELEPIDTVRLLKLGTDLKRRAAGMEERTIRWSGIKSEADLDKLKREELWLAAGMVPPTEDEDDI</sequence>
<proteinExistence type="predicted"/>
<reference evidence="2" key="1">
    <citation type="journal article" date="2014" name="Int. J. Syst. Evol. Microbiol.">
        <title>Complete genome sequence of Corynebacterium casei LMG S-19264T (=DSM 44701T), isolated from a smear-ripened cheese.</title>
        <authorList>
            <consortium name="US DOE Joint Genome Institute (JGI-PGF)"/>
            <person name="Walter F."/>
            <person name="Albersmeier A."/>
            <person name="Kalinowski J."/>
            <person name="Ruckert C."/>
        </authorList>
    </citation>
    <scope>NUCLEOTIDE SEQUENCE</scope>
    <source>
        <strain evidence="2">JCM 31311</strain>
    </source>
</reference>
<evidence type="ECO:0000313" key="2">
    <source>
        <dbReference type="EMBL" id="GGR11443.1"/>
    </source>
</evidence>
<feature type="region of interest" description="Disordered" evidence="1">
    <location>
        <begin position="1"/>
        <end position="41"/>
    </location>
</feature>
<reference evidence="2" key="2">
    <citation type="submission" date="2020-09" db="EMBL/GenBank/DDBJ databases">
        <authorList>
            <person name="Sun Q."/>
            <person name="Ohkuma M."/>
        </authorList>
    </citation>
    <scope>NUCLEOTIDE SEQUENCE</scope>
    <source>
        <strain evidence="2">JCM 31311</strain>
    </source>
</reference>
<organism evidence="2 3">
    <name type="scientific">Deinococcus ruber</name>
    <dbReference type="NCBI Taxonomy" id="1848197"/>
    <lineage>
        <taxon>Bacteria</taxon>
        <taxon>Thermotogati</taxon>
        <taxon>Deinococcota</taxon>
        <taxon>Deinococci</taxon>
        <taxon>Deinococcales</taxon>
        <taxon>Deinococcaceae</taxon>
        <taxon>Deinococcus</taxon>
    </lineage>
</organism>
<evidence type="ECO:0000256" key="1">
    <source>
        <dbReference type="SAM" id="MobiDB-lite"/>
    </source>
</evidence>
<dbReference type="Proteomes" id="UP000603865">
    <property type="component" value="Unassembled WGS sequence"/>
</dbReference>